<keyword evidence="2" id="KW-0408">Iron</keyword>
<dbReference type="InterPro" id="IPR023635">
    <property type="entry name" value="Peptide_deformylase"/>
</dbReference>
<comment type="cofactor">
    <cofactor evidence="2">
        <name>Fe(2+)</name>
        <dbReference type="ChEBI" id="CHEBI:29033"/>
    </cofactor>
    <text evidence="2">Binds 1 Fe(2+) ion.</text>
</comment>
<dbReference type="PANTHER" id="PTHR10458:SF22">
    <property type="entry name" value="PEPTIDE DEFORMYLASE"/>
    <property type="match status" value="1"/>
</dbReference>
<protein>
    <recommendedName>
        <fullName evidence="2">Peptide deformylase</fullName>
        <shortName evidence="2">PDF</shortName>
        <ecNumber evidence="2">3.5.1.88</ecNumber>
    </recommendedName>
    <alternativeName>
        <fullName evidence="2">Polypeptide deformylase</fullName>
    </alternativeName>
</protein>
<comment type="catalytic activity">
    <reaction evidence="2">
        <text>N-terminal N-formyl-L-methionyl-[peptide] + H2O = N-terminal L-methionyl-[peptide] + formate</text>
        <dbReference type="Rhea" id="RHEA:24420"/>
        <dbReference type="Rhea" id="RHEA-COMP:10639"/>
        <dbReference type="Rhea" id="RHEA-COMP:10640"/>
        <dbReference type="ChEBI" id="CHEBI:15377"/>
        <dbReference type="ChEBI" id="CHEBI:15740"/>
        <dbReference type="ChEBI" id="CHEBI:49298"/>
        <dbReference type="ChEBI" id="CHEBI:64731"/>
        <dbReference type="EC" id="3.5.1.88"/>
    </reaction>
</comment>
<dbReference type="KEGG" id="bgok:Pr1d_48710"/>
<dbReference type="EMBL" id="CP042913">
    <property type="protein sequence ID" value="QEG37525.1"/>
    <property type="molecule type" value="Genomic_DNA"/>
</dbReference>
<accession>A0A5B9QJ12</accession>
<dbReference type="PANTHER" id="PTHR10458">
    <property type="entry name" value="PEPTIDE DEFORMYLASE"/>
    <property type="match status" value="1"/>
</dbReference>
<evidence type="ECO:0000256" key="2">
    <source>
        <dbReference type="HAMAP-Rule" id="MF_00163"/>
    </source>
</evidence>
<keyword evidence="4" id="KW-1185">Reference proteome</keyword>
<comment type="function">
    <text evidence="2">Removes the formyl group from the N-terminal Met of newly synthesized proteins. Requires at least a dipeptide for an efficient rate of reaction. N-terminal L-methionine is a prerequisite for activity but the enzyme has broad specificity at other positions.</text>
</comment>
<keyword evidence="2 3" id="KW-0378">Hydrolase</keyword>
<dbReference type="GO" id="GO:0006412">
    <property type="term" value="P:translation"/>
    <property type="evidence" value="ECO:0007669"/>
    <property type="project" value="UniProtKB-UniRule"/>
</dbReference>
<dbReference type="HAMAP" id="MF_00163">
    <property type="entry name" value="Pep_deformylase"/>
    <property type="match status" value="1"/>
</dbReference>
<feature type="binding site" evidence="2">
    <location>
        <position position="160"/>
    </location>
    <ligand>
        <name>Fe cation</name>
        <dbReference type="ChEBI" id="CHEBI:24875"/>
    </ligand>
</feature>
<dbReference type="InterPro" id="IPR036821">
    <property type="entry name" value="Peptide_deformylase_sf"/>
</dbReference>
<dbReference type="EC" id="3.5.1.88" evidence="2"/>
<dbReference type="NCBIfam" id="NF001159">
    <property type="entry name" value="PRK00150.1-3"/>
    <property type="match status" value="1"/>
</dbReference>
<dbReference type="Gene3D" id="3.90.45.10">
    <property type="entry name" value="Peptide deformylase"/>
    <property type="match status" value="1"/>
</dbReference>
<dbReference type="SUPFAM" id="SSF56420">
    <property type="entry name" value="Peptide deformylase"/>
    <property type="match status" value="1"/>
</dbReference>
<dbReference type="CDD" id="cd00487">
    <property type="entry name" value="Pep_deformylase"/>
    <property type="match status" value="1"/>
</dbReference>
<dbReference type="PRINTS" id="PR01576">
    <property type="entry name" value="PDEFORMYLASE"/>
</dbReference>
<dbReference type="Pfam" id="PF01327">
    <property type="entry name" value="Pep_deformylase"/>
    <property type="match status" value="1"/>
</dbReference>
<reference evidence="3 4" key="1">
    <citation type="submission" date="2019-08" db="EMBL/GenBank/DDBJ databases">
        <title>Deep-cultivation of Planctomycetes and their phenomic and genomic characterization uncovers novel biology.</title>
        <authorList>
            <person name="Wiegand S."/>
            <person name="Jogler M."/>
            <person name="Boedeker C."/>
            <person name="Pinto D."/>
            <person name="Vollmers J."/>
            <person name="Rivas-Marin E."/>
            <person name="Kohn T."/>
            <person name="Peeters S.H."/>
            <person name="Heuer A."/>
            <person name="Rast P."/>
            <person name="Oberbeckmann S."/>
            <person name="Bunk B."/>
            <person name="Jeske O."/>
            <person name="Meyerdierks A."/>
            <person name="Storesund J.E."/>
            <person name="Kallscheuer N."/>
            <person name="Luecker S."/>
            <person name="Lage O.M."/>
            <person name="Pohl T."/>
            <person name="Merkel B.J."/>
            <person name="Hornburger P."/>
            <person name="Mueller R.-W."/>
            <person name="Bruemmer F."/>
            <person name="Labrenz M."/>
            <person name="Spormann A.M."/>
            <person name="Op den Camp H."/>
            <person name="Overmann J."/>
            <person name="Amann R."/>
            <person name="Jetten M.S.M."/>
            <person name="Mascher T."/>
            <person name="Medema M.H."/>
            <person name="Devos D.P."/>
            <person name="Kaster A.-K."/>
            <person name="Ovreas L."/>
            <person name="Rohde M."/>
            <person name="Galperin M.Y."/>
            <person name="Jogler C."/>
        </authorList>
    </citation>
    <scope>NUCLEOTIDE SEQUENCE [LARGE SCALE GENOMIC DNA]</scope>
    <source>
        <strain evidence="3 4">Pr1d</strain>
    </source>
</reference>
<organism evidence="3 4">
    <name type="scientific">Bythopirellula goksoeyrii</name>
    <dbReference type="NCBI Taxonomy" id="1400387"/>
    <lineage>
        <taxon>Bacteria</taxon>
        <taxon>Pseudomonadati</taxon>
        <taxon>Planctomycetota</taxon>
        <taxon>Planctomycetia</taxon>
        <taxon>Pirellulales</taxon>
        <taxon>Lacipirellulaceae</taxon>
        <taxon>Bythopirellula</taxon>
    </lineage>
</organism>
<sequence length="216" mass="24466">MKIGQNGDLIAILFDRIGILRLTLEVIHYPHPTLRHVSKPLKKVDRELREMIVQMFELMYKHEGVGLAANQVDLPYRLFIANPTGDPKETDSEHVFINPVLRGGKGQVEGEEGCLSIPEVKGNVVRKERITIEAYNLAGEQFNGELDGLFARIAQHEVDHLDGVLFIDRLSPGQKIDIGGYLEEFEIDFQSKREHGEMPSDEQIAARIAELERMRA</sequence>
<proteinExistence type="inferred from homology"/>
<gene>
    <name evidence="2 3" type="primary">def</name>
    <name evidence="3" type="ORF">Pr1d_48710</name>
</gene>
<dbReference type="NCBIfam" id="TIGR00079">
    <property type="entry name" value="pept_deformyl"/>
    <property type="match status" value="1"/>
</dbReference>
<feature type="binding site" evidence="2">
    <location>
        <position position="156"/>
    </location>
    <ligand>
        <name>Fe cation</name>
        <dbReference type="ChEBI" id="CHEBI:24875"/>
    </ligand>
</feature>
<keyword evidence="2" id="KW-0479">Metal-binding</keyword>
<evidence type="ECO:0000256" key="1">
    <source>
        <dbReference type="ARBA" id="ARBA00010759"/>
    </source>
</evidence>
<dbReference type="RefSeq" id="WP_238476575.1">
    <property type="nucleotide sequence ID" value="NZ_CP042913.1"/>
</dbReference>
<dbReference type="Proteomes" id="UP000323917">
    <property type="component" value="Chromosome"/>
</dbReference>
<keyword evidence="2" id="KW-0648">Protein biosynthesis</keyword>
<dbReference type="GO" id="GO:0042586">
    <property type="term" value="F:peptide deformylase activity"/>
    <property type="evidence" value="ECO:0007669"/>
    <property type="project" value="UniProtKB-UniRule"/>
</dbReference>
<dbReference type="AlphaFoldDB" id="A0A5B9QJ12"/>
<evidence type="ECO:0000313" key="4">
    <source>
        <dbReference type="Proteomes" id="UP000323917"/>
    </source>
</evidence>
<feature type="binding site" evidence="2">
    <location>
        <position position="114"/>
    </location>
    <ligand>
        <name>Fe cation</name>
        <dbReference type="ChEBI" id="CHEBI:24875"/>
    </ligand>
</feature>
<feature type="active site" evidence="2">
    <location>
        <position position="157"/>
    </location>
</feature>
<dbReference type="GO" id="GO:0046872">
    <property type="term" value="F:metal ion binding"/>
    <property type="evidence" value="ECO:0007669"/>
    <property type="project" value="UniProtKB-KW"/>
</dbReference>
<evidence type="ECO:0000313" key="3">
    <source>
        <dbReference type="EMBL" id="QEG37525.1"/>
    </source>
</evidence>
<name>A0A5B9QJ12_9BACT</name>
<comment type="similarity">
    <text evidence="1 2">Belongs to the polypeptide deformylase family.</text>
</comment>